<dbReference type="EC" id="6.-.-.-" evidence="2"/>
<sequence>MKDPMQTMATCFEQVALFFPSGNPKIQENFERRAEYLDTRDYSRESLADTLRTYHTHLGASALTQQMIEELRKKETLVVITGQQAGILTGPLYTLYKAMTTIRLAQEQREKLGRPVVPVFWIASEDHDWLEIQTTYILDSEGKPAACRLTGDGGGESVGNQPVPAWETIETQLMEAMPDSEFRLSVLKQCKRFVEQAENLTQWFALTLQWLVQKWGLIFFDPMLPEFKRLAAPMYEQILKMNVDVRDALTERTKEWVDLGFEPQIQPTGGEVNLFLSVPERRAIMRNEQTFYLRGQEKQWDLDTVNSLLAQSPERFSPNVVTRPVVQEYLFPTLAYVPGPGELNYWAQLGKVFTTFGFVMPILYPRLSAVVLTASWQKSLNKEALTLEDVYGGLAKQRDRCVRERDNLDIDDRLEHLRAQIEKGYAELAPLEEIHVNVHEWLIRNEEKVNSQLDYLRRKLWQAQRKRCRAELIRLQQLEDGITPNHSRQERVLSPLSFVVRYGLSFVDQVAEIPLTGDFTEHQILL</sequence>
<feature type="domain" description="Bacillithiol biosynthesis BshC N-terminal Rossmann-like" evidence="3">
    <location>
        <begin position="12"/>
        <end position="367"/>
    </location>
</feature>
<evidence type="ECO:0000313" key="5">
    <source>
        <dbReference type="EMBL" id="OLN33465.1"/>
    </source>
</evidence>
<dbReference type="HAMAP" id="MF_01867">
    <property type="entry name" value="BshC"/>
    <property type="match status" value="1"/>
</dbReference>
<reference evidence="5 6" key="1">
    <citation type="submission" date="2016-09" db="EMBL/GenBank/DDBJ databases">
        <title>Complete genome of Desulfosporosinus sp. OL.</title>
        <authorList>
            <person name="Mardanov A."/>
            <person name="Beletsky A."/>
            <person name="Panova A."/>
            <person name="Karnachuk O."/>
            <person name="Ravin N."/>
        </authorList>
    </citation>
    <scope>NUCLEOTIDE SEQUENCE [LARGE SCALE GENOMIC DNA]</scope>
    <source>
        <strain evidence="5 6">OL</strain>
    </source>
</reference>
<evidence type="ECO:0000259" key="3">
    <source>
        <dbReference type="Pfam" id="PF10079"/>
    </source>
</evidence>
<comment type="similarity">
    <text evidence="2">Belongs to the BshC family.</text>
</comment>
<comment type="function">
    <text evidence="2">Involved in bacillithiol (BSH) biosynthesis. May catalyze the last step of the pathway, the addition of cysteine to glucosamine malate (GlcN-Mal) to generate BSH.</text>
</comment>
<proteinExistence type="inferred from homology"/>
<dbReference type="AlphaFoldDB" id="A0A1Q8R1J7"/>
<dbReference type="EMBL" id="MLBF01000003">
    <property type="protein sequence ID" value="OLN33465.1"/>
    <property type="molecule type" value="Genomic_DNA"/>
</dbReference>
<dbReference type="STRING" id="1888891.DSOL_0711"/>
<dbReference type="Proteomes" id="UP000186102">
    <property type="component" value="Unassembled WGS sequence"/>
</dbReference>
<dbReference type="InterPro" id="IPR055398">
    <property type="entry name" value="Rossmann-like_BshC"/>
</dbReference>
<organism evidence="5 6">
    <name type="scientific">Desulfosporosinus metallidurans</name>
    <dbReference type="NCBI Taxonomy" id="1888891"/>
    <lineage>
        <taxon>Bacteria</taxon>
        <taxon>Bacillati</taxon>
        <taxon>Bacillota</taxon>
        <taxon>Clostridia</taxon>
        <taxon>Eubacteriales</taxon>
        <taxon>Desulfitobacteriaceae</taxon>
        <taxon>Desulfosporosinus</taxon>
    </lineage>
</organism>
<dbReference type="Pfam" id="PF24850">
    <property type="entry name" value="CC_BshC"/>
    <property type="match status" value="1"/>
</dbReference>
<dbReference type="PIRSF" id="PIRSF012535">
    <property type="entry name" value="UCP012535"/>
    <property type="match status" value="1"/>
</dbReference>
<feature type="domain" description="Bacillithiol biosynthesis BshC C-terminal coiled-coil" evidence="4">
    <location>
        <begin position="370"/>
        <end position="525"/>
    </location>
</feature>
<protein>
    <recommendedName>
        <fullName evidence="2">Putative cysteine ligase BshC</fullName>
        <ecNumber evidence="2">6.-.-.-</ecNumber>
    </recommendedName>
</protein>
<evidence type="ECO:0000259" key="4">
    <source>
        <dbReference type="Pfam" id="PF24850"/>
    </source>
</evidence>
<dbReference type="InterPro" id="IPR055399">
    <property type="entry name" value="CC_BshC"/>
</dbReference>
<gene>
    <name evidence="2" type="primary">bshC</name>
    <name evidence="5" type="ORF">DSOL_0711</name>
</gene>
<accession>A0A1Q8R1J7</accession>
<dbReference type="RefSeq" id="WP_075363507.1">
    <property type="nucleotide sequence ID" value="NZ_MLBF01000003.1"/>
</dbReference>
<evidence type="ECO:0000313" key="6">
    <source>
        <dbReference type="Proteomes" id="UP000186102"/>
    </source>
</evidence>
<evidence type="ECO:0000256" key="2">
    <source>
        <dbReference type="HAMAP-Rule" id="MF_01867"/>
    </source>
</evidence>
<dbReference type="Pfam" id="PF10079">
    <property type="entry name" value="Rossmann-like_BshC"/>
    <property type="match status" value="1"/>
</dbReference>
<dbReference type="NCBIfam" id="TIGR03998">
    <property type="entry name" value="thiol_BshC"/>
    <property type="match status" value="1"/>
</dbReference>
<keyword evidence="6" id="KW-1185">Reference proteome</keyword>
<dbReference type="GO" id="GO:0016874">
    <property type="term" value="F:ligase activity"/>
    <property type="evidence" value="ECO:0007669"/>
    <property type="project" value="UniProtKB-UniRule"/>
</dbReference>
<keyword evidence="1 2" id="KW-0436">Ligase</keyword>
<dbReference type="OrthoDB" id="9765151at2"/>
<evidence type="ECO:0000256" key="1">
    <source>
        <dbReference type="ARBA" id="ARBA00022598"/>
    </source>
</evidence>
<comment type="caution">
    <text evidence="5">The sequence shown here is derived from an EMBL/GenBank/DDBJ whole genome shotgun (WGS) entry which is preliminary data.</text>
</comment>
<dbReference type="InterPro" id="IPR011199">
    <property type="entry name" value="Bacillithiol_biosynth_BshC"/>
</dbReference>
<name>A0A1Q8R1J7_9FIRM</name>